<name>A0ABM1LQT7_PRUMU</name>
<feature type="region of interest" description="Disordered" evidence="1">
    <location>
        <begin position="85"/>
        <end position="116"/>
    </location>
</feature>
<proteinExistence type="predicted"/>
<dbReference type="GeneID" id="107881157"/>
<dbReference type="PANTHER" id="PTHR33223:SF10">
    <property type="entry name" value="AMINOTRANSFERASE-LIKE PLANT MOBILE DOMAIN-CONTAINING PROTEIN"/>
    <property type="match status" value="1"/>
</dbReference>
<organism evidence="2 3">
    <name type="scientific">Prunus mume</name>
    <name type="common">Japanese apricot</name>
    <name type="synonym">Armeniaca mume</name>
    <dbReference type="NCBI Taxonomy" id="102107"/>
    <lineage>
        <taxon>Eukaryota</taxon>
        <taxon>Viridiplantae</taxon>
        <taxon>Streptophyta</taxon>
        <taxon>Embryophyta</taxon>
        <taxon>Tracheophyta</taxon>
        <taxon>Spermatophyta</taxon>
        <taxon>Magnoliopsida</taxon>
        <taxon>eudicotyledons</taxon>
        <taxon>Gunneridae</taxon>
        <taxon>Pentapetalae</taxon>
        <taxon>rosids</taxon>
        <taxon>fabids</taxon>
        <taxon>Rosales</taxon>
        <taxon>Rosaceae</taxon>
        <taxon>Amygdaloideae</taxon>
        <taxon>Amygdaleae</taxon>
        <taxon>Prunus</taxon>
    </lineage>
</organism>
<dbReference type="RefSeq" id="XP_016649764.1">
    <property type="nucleotide sequence ID" value="XM_016794278.1"/>
</dbReference>
<gene>
    <name evidence="3" type="primary">LOC107881157</name>
</gene>
<evidence type="ECO:0000313" key="3">
    <source>
        <dbReference type="RefSeq" id="XP_016649764.1"/>
    </source>
</evidence>
<reference evidence="3" key="2">
    <citation type="submission" date="2025-08" db="UniProtKB">
        <authorList>
            <consortium name="RefSeq"/>
        </authorList>
    </citation>
    <scope>IDENTIFICATION</scope>
</reference>
<feature type="compositionally biased region" description="Polar residues" evidence="1">
    <location>
        <begin position="104"/>
        <end position="116"/>
    </location>
</feature>
<dbReference type="Proteomes" id="UP000694861">
    <property type="component" value="Linkage group LG5"/>
</dbReference>
<sequence>MKQSTGESLKDYLRHFTEEMFTFEECDSHTASLAFREGVIPGIKMHRSLVKTPPVDMREMMARADGIIILEEEELTQSKRATSAIAIPKPPLEQKVETKRYSSRQESSNGPRQSRPFTRLTVSLAKLFHENKGKCIFRMPPAIRESLEKRDRNKMCAHHNDFGHTTGECISLRYQVETMLRKGMLSQYSAEPENRANEESGSKTITGNITNEELLEINTIHGRPNPVKGKEAQSWFEKTRAK</sequence>
<evidence type="ECO:0000256" key="1">
    <source>
        <dbReference type="SAM" id="MobiDB-lite"/>
    </source>
</evidence>
<protein>
    <submittedName>
        <fullName evidence="3">Uncharacterized protein LOC107881157</fullName>
    </submittedName>
</protein>
<evidence type="ECO:0000313" key="2">
    <source>
        <dbReference type="Proteomes" id="UP000694861"/>
    </source>
</evidence>
<feature type="region of interest" description="Disordered" evidence="1">
    <location>
        <begin position="221"/>
        <end position="242"/>
    </location>
</feature>
<dbReference type="PANTHER" id="PTHR33223">
    <property type="entry name" value="CCHC-TYPE DOMAIN-CONTAINING PROTEIN"/>
    <property type="match status" value="1"/>
</dbReference>
<reference evidence="2" key="1">
    <citation type="journal article" date="2012" name="Nat. Commun.">
        <title>The genome of Prunus mume.</title>
        <authorList>
            <person name="Zhang Q."/>
            <person name="Chen W."/>
            <person name="Sun L."/>
            <person name="Zhao F."/>
            <person name="Huang B."/>
            <person name="Yang W."/>
            <person name="Tao Y."/>
            <person name="Wang J."/>
            <person name="Yuan Z."/>
            <person name="Fan G."/>
            <person name="Xing Z."/>
            <person name="Han C."/>
            <person name="Pan H."/>
            <person name="Zhong X."/>
            <person name="Shi W."/>
            <person name="Liang X."/>
            <person name="Du D."/>
            <person name="Sun F."/>
            <person name="Xu Z."/>
            <person name="Hao R."/>
            <person name="Lv T."/>
            <person name="Lv Y."/>
            <person name="Zheng Z."/>
            <person name="Sun M."/>
            <person name="Luo L."/>
            <person name="Cai M."/>
            <person name="Gao Y."/>
            <person name="Wang J."/>
            <person name="Yin Y."/>
            <person name="Xu X."/>
            <person name="Cheng T."/>
            <person name="Wang J."/>
        </authorList>
    </citation>
    <scope>NUCLEOTIDE SEQUENCE [LARGE SCALE GENOMIC DNA]</scope>
</reference>
<keyword evidence="2" id="KW-1185">Reference proteome</keyword>
<accession>A0ABM1LQT7</accession>